<reference evidence="2" key="1">
    <citation type="submission" date="2022-03" db="EMBL/GenBank/DDBJ databases">
        <authorList>
            <person name="Alioto T."/>
            <person name="Alioto T."/>
            <person name="Gomez Garrido J."/>
        </authorList>
    </citation>
    <scope>NUCLEOTIDE SEQUENCE</scope>
</reference>
<sequence length="89" mass="10214">MADVPSPRGKQQLPAEQDRCAMIDRMLQQLDKLFARFWRWLEVRAKAAAGGQKTKRRRTEEGLRKTPSGTTTQTPSPPRQRADKVSHQK</sequence>
<organism evidence="2 3">
    <name type="scientific">Pelobates cultripes</name>
    <name type="common">Western spadefoot toad</name>
    <dbReference type="NCBI Taxonomy" id="61616"/>
    <lineage>
        <taxon>Eukaryota</taxon>
        <taxon>Metazoa</taxon>
        <taxon>Chordata</taxon>
        <taxon>Craniata</taxon>
        <taxon>Vertebrata</taxon>
        <taxon>Euteleostomi</taxon>
        <taxon>Amphibia</taxon>
        <taxon>Batrachia</taxon>
        <taxon>Anura</taxon>
        <taxon>Pelobatoidea</taxon>
        <taxon>Pelobatidae</taxon>
        <taxon>Pelobates</taxon>
    </lineage>
</organism>
<feature type="compositionally biased region" description="Basic and acidic residues" evidence="1">
    <location>
        <begin position="80"/>
        <end position="89"/>
    </location>
</feature>
<evidence type="ECO:0000256" key="1">
    <source>
        <dbReference type="SAM" id="MobiDB-lite"/>
    </source>
</evidence>
<proteinExistence type="predicted"/>
<evidence type="ECO:0000313" key="2">
    <source>
        <dbReference type="EMBL" id="CAH2285377.1"/>
    </source>
</evidence>
<dbReference type="EMBL" id="OW240915">
    <property type="protein sequence ID" value="CAH2285377.1"/>
    <property type="molecule type" value="Genomic_DNA"/>
</dbReference>
<feature type="region of interest" description="Disordered" evidence="1">
    <location>
        <begin position="46"/>
        <end position="89"/>
    </location>
</feature>
<name>A0AAD1S0S2_PELCU</name>
<protein>
    <submittedName>
        <fullName evidence="2">Uncharacterized protein</fullName>
    </submittedName>
</protein>
<dbReference type="AlphaFoldDB" id="A0AAD1S0S2"/>
<accession>A0AAD1S0S2</accession>
<gene>
    <name evidence="2" type="ORF">PECUL_23A060862</name>
</gene>
<dbReference type="Proteomes" id="UP001295444">
    <property type="component" value="Chromosome 04"/>
</dbReference>
<keyword evidence="3" id="KW-1185">Reference proteome</keyword>
<evidence type="ECO:0000313" key="3">
    <source>
        <dbReference type="Proteomes" id="UP001295444"/>
    </source>
</evidence>